<dbReference type="Pfam" id="PF03167">
    <property type="entry name" value="UDG"/>
    <property type="match status" value="1"/>
</dbReference>
<dbReference type="SMART" id="SM00986">
    <property type="entry name" value="UDG"/>
    <property type="match status" value="1"/>
</dbReference>
<dbReference type="AlphaFoldDB" id="A0AAW0RCA2"/>
<dbReference type="GO" id="GO:0008263">
    <property type="term" value="F:pyrimidine-specific mismatch base pair DNA N-glycosylase activity"/>
    <property type="evidence" value="ECO:0007669"/>
    <property type="project" value="TreeGrafter"/>
</dbReference>
<evidence type="ECO:0000313" key="7">
    <source>
        <dbReference type="Proteomes" id="UP001392437"/>
    </source>
</evidence>
<comment type="caution">
    <text evidence="6">The sequence shown here is derived from an EMBL/GenBank/DDBJ whole genome shotgun (WGS) entry which is preliminary data.</text>
</comment>
<keyword evidence="2 6" id="KW-0378">Hydrolase</keyword>
<evidence type="ECO:0000256" key="4">
    <source>
        <dbReference type="SAM" id="MobiDB-lite"/>
    </source>
</evidence>
<proteinExistence type="predicted"/>
<dbReference type="InterPro" id="IPR036895">
    <property type="entry name" value="Uracil-DNA_glycosylase-like_sf"/>
</dbReference>
<sequence>MGLEQAADEAPAAQPSFKGRLQLQEFMYQTTPSTKRPSPRGRRVAPSPTAAPSRKRKLPTNTEGSLVASPSIKQDDTGDGDETAISSKVATTSIAPSPRKRAKAGYAPPSTYAHLPPLVDILAPGLLVLFIGLNPGVQTARSGHAYAHPSNLFWKLLYSSRITPVRCTPEEDRTLPERFGLGNTNIVSRPSRNGSELSKAEMDDGVAILEAKIREHRPEVACIVGKGIWESIWRVRHGRNLRNSDGFAYGWQDESENMGVVHVASEGEGADSGGFKGARVFVATTTSGLAAGMRPSEKEAVWRELGAWCEARRKERGMEVEHDESSS</sequence>
<dbReference type="GO" id="GO:0004844">
    <property type="term" value="F:uracil DNA N-glycosylase activity"/>
    <property type="evidence" value="ECO:0007669"/>
    <property type="project" value="TreeGrafter"/>
</dbReference>
<dbReference type="InterPro" id="IPR015637">
    <property type="entry name" value="MUG/TDG"/>
</dbReference>
<keyword evidence="7" id="KW-1185">Reference proteome</keyword>
<dbReference type="CDD" id="cd10028">
    <property type="entry name" value="UDG-F2_TDG_MUG"/>
    <property type="match status" value="1"/>
</dbReference>
<keyword evidence="1" id="KW-0227">DNA damage</keyword>
<accession>A0AAW0RCA2</accession>
<dbReference type="PANTHER" id="PTHR12159:SF9">
    <property type="entry name" value="G_T MISMATCH-SPECIFIC THYMINE DNA GLYCOSYLASE"/>
    <property type="match status" value="1"/>
</dbReference>
<feature type="region of interest" description="Disordered" evidence="4">
    <location>
        <begin position="1"/>
        <end position="83"/>
    </location>
</feature>
<dbReference type="Gene3D" id="3.40.470.10">
    <property type="entry name" value="Uracil-DNA glycosylase-like domain"/>
    <property type="match status" value="1"/>
</dbReference>
<evidence type="ECO:0000256" key="1">
    <source>
        <dbReference type="ARBA" id="ARBA00022763"/>
    </source>
</evidence>
<reference evidence="6 7" key="1">
    <citation type="submission" date="2023-01" db="EMBL/GenBank/DDBJ databases">
        <title>Analysis of 21 Apiospora genomes using comparative genomics revels a genus with tremendous synthesis potential of carbohydrate active enzymes and secondary metabolites.</title>
        <authorList>
            <person name="Sorensen T."/>
        </authorList>
    </citation>
    <scope>NUCLEOTIDE SEQUENCE [LARGE SCALE GENOMIC DNA]</scope>
    <source>
        <strain evidence="6 7">CBS 117206</strain>
    </source>
</reference>
<dbReference type="PANTHER" id="PTHR12159">
    <property type="entry name" value="G/T AND G/U MISMATCH-SPECIFIC DNA GLYCOSYLASE"/>
    <property type="match status" value="1"/>
</dbReference>
<evidence type="ECO:0000259" key="5">
    <source>
        <dbReference type="SMART" id="SM00986"/>
    </source>
</evidence>
<feature type="compositionally biased region" description="Low complexity" evidence="4">
    <location>
        <begin position="1"/>
        <end position="15"/>
    </location>
</feature>
<dbReference type="FunFam" id="3.40.470.10:FF:000010">
    <property type="entry name" value="G/U mismatch-specific DNA glycosylase"/>
    <property type="match status" value="1"/>
</dbReference>
<protein>
    <submittedName>
        <fullName evidence="6">Hydrolase-like protein</fullName>
    </submittedName>
</protein>
<evidence type="ECO:0000256" key="2">
    <source>
        <dbReference type="ARBA" id="ARBA00022801"/>
    </source>
</evidence>
<dbReference type="Proteomes" id="UP001392437">
    <property type="component" value="Unassembled WGS sequence"/>
</dbReference>
<keyword evidence="3" id="KW-0234">DNA repair</keyword>
<dbReference type="SMART" id="SM00987">
    <property type="entry name" value="UreE_C"/>
    <property type="match status" value="1"/>
</dbReference>
<dbReference type="InterPro" id="IPR005122">
    <property type="entry name" value="Uracil-DNA_glycosylase-like"/>
</dbReference>
<dbReference type="GO" id="GO:0006285">
    <property type="term" value="P:base-excision repair, AP site formation"/>
    <property type="evidence" value="ECO:0007669"/>
    <property type="project" value="InterPro"/>
</dbReference>
<organism evidence="6 7">
    <name type="scientific">Apiospora kogelbergensis</name>
    <dbReference type="NCBI Taxonomy" id="1337665"/>
    <lineage>
        <taxon>Eukaryota</taxon>
        <taxon>Fungi</taxon>
        <taxon>Dikarya</taxon>
        <taxon>Ascomycota</taxon>
        <taxon>Pezizomycotina</taxon>
        <taxon>Sordariomycetes</taxon>
        <taxon>Xylariomycetidae</taxon>
        <taxon>Amphisphaeriales</taxon>
        <taxon>Apiosporaceae</taxon>
        <taxon>Apiospora</taxon>
    </lineage>
</organism>
<feature type="domain" description="Uracil-DNA glycosylase-like" evidence="5">
    <location>
        <begin position="119"/>
        <end position="306"/>
    </location>
</feature>
<gene>
    <name evidence="6" type="ORF">PG999_000601</name>
</gene>
<dbReference type="SUPFAM" id="SSF52141">
    <property type="entry name" value="Uracil-DNA glycosylase-like"/>
    <property type="match status" value="1"/>
</dbReference>
<evidence type="ECO:0000256" key="3">
    <source>
        <dbReference type="ARBA" id="ARBA00023204"/>
    </source>
</evidence>
<feature type="compositionally biased region" description="Polar residues" evidence="4">
    <location>
        <begin position="27"/>
        <end position="36"/>
    </location>
</feature>
<name>A0AAW0RCA2_9PEZI</name>
<dbReference type="EMBL" id="JAQQWP010000001">
    <property type="protein sequence ID" value="KAK8132428.1"/>
    <property type="molecule type" value="Genomic_DNA"/>
</dbReference>
<evidence type="ECO:0000313" key="6">
    <source>
        <dbReference type="EMBL" id="KAK8132428.1"/>
    </source>
</evidence>